<keyword evidence="3" id="KW-1185">Reference proteome</keyword>
<evidence type="ECO:0008006" key="4">
    <source>
        <dbReference type="Google" id="ProtNLM"/>
    </source>
</evidence>
<name>A0ABQ7KY63_BRACM</name>
<organism evidence="2 3">
    <name type="scientific">Brassica rapa subsp. trilocularis</name>
    <dbReference type="NCBI Taxonomy" id="1813537"/>
    <lineage>
        <taxon>Eukaryota</taxon>
        <taxon>Viridiplantae</taxon>
        <taxon>Streptophyta</taxon>
        <taxon>Embryophyta</taxon>
        <taxon>Tracheophyta</taxon>
        <taxon>Spermatophyta</taxon>
        <taxon>Magnoliopsida</taxon>
        <taxon>eudicotyledons</taxon>
        <taxon>Gunneridae</taxon>
        <taxon>Pentapetalae</taxon>
        <taxon>rosids</taxon>
        <taxon>malvids</taxon>
        <taxon>Brassicales</taxon>
        <taxon>Brassicaceae</taxon>
        <taxon>Brassiceae</taxon>
        <taxon>Brassica</taxon>
    </lineage>
</organism>
<dbReference type="EMBL" id="JADBGQ010000009">
    <property type="protein sequence ID" value="KAG5379248.1"/>
    <property type="molecule type" value="Genomic_DNA"/>
</dbReference>
<evidence type="ECO:0000313" key="2">
    <source>
        <dbReference type="EMBL" id="KAG5379248.1"/>
    </source>
</evidence>
<dbReference type="Proteomes" id="UP000823674">
    <property type="component" value="Chromosome A07"/>
</dbReference>
<evidence type="ECO:0000313" key="3">
    <source>
        <dbReference type="Proteomes" id="UP000823674"/>
    </source>
</evidence>
<protein>
    <recommendedName>
        <fullName evidence="4">LOB domain-containing protein</fullName>
    </recommendedName>
</protein>
<accession>A0ABQ7KY63</accession>
<gene>
    <name evidence="2" type="primary">A07g505860.1_BraROA</name>
    <name evidence="2" type="ORF">IGI04_027090</name>
</gene>
<feature type="region of interest" description="Disordered" evidence="1">
    <location>
        <begin position="245"/>
        <end position="271"/>
    </location>
</feature>
<sequence length="300" mass="33388">MLVSLQDIHVESPFSGRRVALSRVFIVASALALRFRYLLQRNGSTSTMCLRCDPCVTEAVEWGRRIRELGTRLSEEAERLQAASVEFSNLQRVRQASVALNVWQPEVVCGRQKQMVEQSAVPVSALEMESPSWRLCYANSKSRPGALVPQSKFIYSVFGRQSCLRKRQHRRRNVKRGGELTCSSTKSNICCKRFQAPLMHATVDVHRLNTFVHLFKTGSITGEPDTSSQELFQFRDSEQLLGCENTNTSSRGAVDDSSQGKESVLNGGPGDVVPGVSTFPAMINVMVMTINEKEPAIETT</sequence>
<comment type="caution">
    <text evidence="2">The sequence shown here is derived from an EMBL/GenBank/DDBJ whole genome shotgun (WGS) entry which is preliminary data.</text>
</comment>
<proteinExistence type="predicted"/>
<evidence type="ECO:0000256" key="1">
    <source>
        <dbReference type="SAM" id="MobiDB-lite"/>
    </source>
</evidence>
<feature type="compositionally biased region" description="Polar residues" evidence="1">
    <location>
        <begin position="245"/>
        <end position="261"/>
    </location>
</feature>
<reference evidence="2 3" key="1">
    <citation type="submission" date="2021-03" db="EMBL/GenBank/DDBJ databases">
        <authorList>
            <person name="King G.J."/>
            <person name="Bancroft I."/>
            <person name="Baten A."/>
            <person name="Bloomfield J."/>
            <person name="Borpatragohain P."/>
            <person name="He Z."/>
            <person name="Irish N."/>
            <person name="Irwin J."/>
            <person name="Liu K."/>
            <person name="Mauleon R.P."/>
            <person name="Moore J."/>
            <person name="Morris R."/>
            <person name="Ostergaard L."/>
            <person name="Wang B."/>
            <person name="Wells R."/>
        </authorList>
    </citation>
    <scope>NUCLEOTIDE SEQUENCE [LARGE SCALE GENOMIC DNA]</scope>
    <source>
        <strain evidence="2">R-o-18</strain>
        <tissue evidence="2">Leaf</tissue>
    </source>
</reference>